<reference evidence="2" key="1">
    <citation type="submission" date="2016-10" db="EMBL/GenBank/DDBJ databases">
        <authorList>
            <person name="Varghese N."/>
            <person name="Submissions S."/>
        </authorList>
    </citation>
    <scope>NUCLEOTIDE SEQUENCE [LARGE SCALE GENOMIC DNA]</scope>
    <source>
        <strain evidence="2">NLAE-zl-G277</strain>
    </source>
</reference>
<proteinExistence type="predicted"/>
<evidence type="ECO:0000313" key="2">
    <source>
        <dbReference type="Proteomes" id="UP000198508"/>
    </source>
</evidence>
<protein>
    <submittedName>
        <fullName evidence="1">Uncharacterized protein</fullName>
    </submittedName>
</protein>
<gene>
    <name evidence="1" type="ORF">SAMN05216313_13854</name>
</gene>
<dbReference type="RefSeq" id="WP_092370372.1">
    <property type="nucleotide sequence ID" value="NZ_FOIM01000038.1"/>
</dbReference>
<evidence type="ECO:0000313" key="1">
    <source>
        <dbReference type="EMBL" id="SEU15869.1"/>
    </source>
</evidence>
<sequence>MGKPSSRSAVFLDRVYIEQKIAELRTDILMALDAKTKELKARDDKIISLLEGIQPRESKPEKRSVQPVQERPSVPDEINWKVEMRRRVDKMVKEYPELYADFNTVLRRVYVKMRDVYGFVSEQAIKEYRNAHPGIERASCLDAVSDSPQWRSIFEPVLSNLEEDSRKEMERRRLAAEAEMGKTRQKIIQPLIEARGDKSNYGCATYTLVKGRLKKKGILYTNYEEGYRRDTGIKRHVSNGELIENIPALKREFAKAVGELLAEQKVVKHDEN</sequence>
<organism evidence="1 2">
    <name type="scientific">Enterocloster lavalensis</name>
    <dbReference type="NCBI Taxonomy" id="460384"/>
    <lineage>
        <taxon>Bacteria</taxon>
        <taxon>Bacillati</taxon>
        <taxon>Bacillota</taxon>
        <taxon>Clostridia</taxon>
        <taxon>Lachnospirales</taxon>
        <taxon>Lachnospiraceae</taxon>
        <taxon>Enterocloster</taxon>
    </lineage>
</organism>
<name>A0A1I0JYB9_9FIRM</name>
<dbReference type="Proteomes" id="UP000198508">
    <property type="component" value="Unassembled WGS sequence"/>
</dbReference>
<dbReference type="STRING" id="460384.SAMN05216313_13854"/>
<accession>A0A1I0JYB9</accession>
<dbReference type="EMBL" id="FOIM01000038">
    <property type="protein sequence ID" value="SEU15869.1"/>
    <property type="molecule type" value="Genomic_DNA"/>
</dbReference>
<keyword evidence="2" id="KW-1185">Reference proteome</keyword>
<dbReference type="AlphaFoldDB" id="A0A1I0JYB9"/>